<dbReference type="Pfam" id="PF05067">
    <property type="entry name" value="Mn_catalase"/>
    <property type="match status" value="1"/>
</dbReference>
<name>A0A7Y9E2B4_9PSEU</name>
<comment type="similarity">
    <text evidence="1">Belongs to the manganese catalase family.</text>
</comment>
<accession>A0A7Y9E2B4</accession>
<feature type="binding site" evidence="2">
    <location>
        <position position="35"/>
    </location>
    <ligand>
        <name>Mn(2+)</name>
        <dbReference type="ChEBI" id="CHEBI:29035"/>
        <label>1</label>
    </ligand>
</feature>
<dbReference type="Gene3D" id="1.20.1260.10">
    <property type="match status" value="1"/>
</dbReference>
<dbReference type="CDD" id="cd01051">
    <property type="entry name" value="Mn_catalase"/>
    <property type="match status" value="1"/>
</dbReference>
<keyword evidence="2" id="KW-0464">Manganese</keyword>
<feature type="binding site" evidence="2">
    <location>
        <position position="66"/>
    </location>
    <ligand>
        <name>Mn(2+)</name>
        <dbReference type="ChEBI" id="CHEBI:29035"/>
        <label>2</label>
    </ligand>
</feature>
<evidence type="ECO:0000256" key="3">
    <source>
        <dbReference type="PIRSR" id="PIRSR607760-2"/>
    </source>
</evidence>
<organism evidence="5 6">
    <name type="scientific">Actinomycetospora corticicola</name>
    <dbReference type="NCBI Taxonomy" id="663602"/>
    <lineage>
        <taxon>Bacteria</taxon>
        <taxon>Bacillati</taxon>
        <taxon>Actinomycetota</taxon>
        <taxon>Actinomycetes</taxon>
        <taxon>Pseudonocardiales</taxon>
        <taxon>Pseudonocardiaceae</taxon>
        <taxon>Actinomycetospora</taxon>
    </lineage>
</organism>
<evidence type="ECO:0000256" key="4">
    <source>
        <dbReference type="SAM" id="MobiDB-lite"/>
    </source>
</evidence>
<keyword evidence="2" id="KW-0479">Metal-binding</keyword>
<dbReference type="Proteomes" id="UP000535890">
    <property type="component" value="Unassembled WGS sequence"/>
</dbReference>
<dbReference type="InterPro" id="IPR039377">
    <property type="entry name" value="Mn_catalase_dom"/>
</dbReference>
<keyword evidence="6" id="KW-1185">Reference proteome</keyword>
<feature type="binding site" evidence="2">
    <location>
        <position position="150"/>
    </location>
    <ligand>
        <name>Mn(2+)</name>
        <dbReference type="ChEBI" id="CHEBI:29035"/>
        <label>1</label>
    </ligand>
</feature>
<dbReference type="InterPro" id="IPR012347">
    <property type="entry name" value="Ferritin-like"/>
</dbReference>
<reference evidence="5 6" key="1">
    <citation type="submission" date="2020-07" db="EMBL/GenBank/DDBJ databases">
        <title>Sequencing the genomes of 1000 actinobacteria strains.</title>
        <authorList>
            <person name="Klenk H.-P."/>
        </authorList>
    </citation>
    <scope>NUCLEOTIDE SEQUENCE [LARGE SCALE GENOMIC DNA]</scope>
    <source>
        <strain evidence="5 6">DSM 45772</strain>
    </source>
</reference>
<feature type="binding site" evidence="2">
    <location>
        <position position="69"/>
    </location>
    <ligand>
        <name>Mn(2+)</name>
        <dbReference type="ChEBI" id="CHEBI:29035"/>
        <label>1</label>
    </ligand>
</feature>
<dbReference type="AlphaFoldDB" id="A0A7Y9E2B4"/>
<dbReference type="GO" id="GO:0046872">
    <property type="term" value="F:metal ion binding"/>
    <property type="evidence" value="ECO:0007669"/>
    <property type="project" value="UniProtKB-KW"/>
</dbReference>
<comment type="caution">
    <text evidence="5">The sequence shown here is derived from an EMBL/GenBank/DDBJ whole genome shotgun (WGS) entry which is preliminary data.</text>
</comment>
<evidence type="ECO:0000313" key="5">
    <source>
        <dbReference type="EMBL" id="NYD39661.1"/>
    </source>
</evidence>
<feature type="binding site" evidence="3">
    <location>
        <position position="222"/>
    </location>
    <ligand>
        <name>Ca(2+)</name>
        <dbReference type="ChEBI" id="CHEBI:29108"/>
    </ligand>
</feature>
<evidence type="ECO:0000256" key="2">
    <source>
        <dbReference type="PIRSR" id="PIRSR607760-1"/>
    </source>
</evidence>
<feature type="binding site" evidence="3">
    <location>
        <position position="226"/>
    </location>
    <ligand>
        <name>Ca(2+)</name>
        <dbReference type="ChEBI" id="CHEBI:29108"/>
    </ligand>
</feature>
<feature type="compositionally biased region" description="Pro residues" evidence="4">
    <location>
        <begin position="254"/>
        <end position="264"/>
    </location>
</feature>
<feature type="binding site" evidence="2">
    <location>
        <position position="183"/>
    </location>
    <ligand>
        <name>Mn(2+)</name>
        <dbReference type="ChEBI" id="CHEBI:29035"/>
        <label>1</label>
    </ligand>
</feature>
<keyword evidence="3" id="KW-0106">Calcium</keyword>
<evidence type="ECO:0000313" key="6">
    <source>
        <dbReference type="Proteomes" id="UP000535890"/>
    </source>
</evidence>
<gene>
    <name evidence="5" type="ORF">BJ983_005763</name>
</gene>
<comment type="cofactor">
    <cofactor evidence="2">
        <name>Mn(2+)</name>
        <dbReference type="ChEBI" id="CHEBI:29035"/>
    </cofactor>
    <text evidence="2">Binds 2 manganese ions per subunit.</text>
</comment>
<dbReference type="InterPro" id="IPR007760">
    <property type="entry name" value="Mn_catalase"/>
</dbReference>
<feature type="binding site" evidence="3">
    <location>
        <position position="224"/>
    </location>
    <ligand>
        <name>Ca(2+)</name>
        <dbReference type="ChEBI" id="CHEBI:29108"/>
    </ligand>
</feature>
<feature type="binding site" evidence="3">
    <location>
        <position position="57"/>
    </location>
    <ligand>
        <name>Ca(2+)</name>
        <dbReference type="ChEBI" id="CHEBI:29108"/>
    </ligand>
</feature>
<proteinExistence type="inferred from homology"/>
<protein>
    <submittedName>
        <fullName evidence="5">Mn-containing catalase</fullName>
    </submittedName>
</protein>
<dbReference type="InterPro" id="IPR009078">
    <property type="entry name" value="Ferritin-like_SF"/>
</dbReference>
<dbReference type="SUPFAM" id="SSF47240">
    <property type="entry name" value="Ferritin-like"/>
    <property type="match status" value="1"/>
</dbReference>
<feature type="binding site" evidence="3">
    <location>
        <position position="61"/>
    </location>
    <ligand>
        <name>Ca(2+)</name>
        <dbReference type="ChEBI" id="CHEBI:29108"/>
    </ligand>
</feature>
<feature type="region of interest" description="Disordered" evidence="4">
    <location>
        <begin position="224"/>
        <end position="279"/>
    </location>
</feature>
<evidence type="ECO:0000256" key="1">
    <source>
        <dbReference type="ARBA" id="ARBA00007644"/>
    </source>
</evidence>
<comment type="cofactor">
    <cofactor evidence="3">
        <name>Ca(2+)</name>
        <dbReference type="ChEBI" id="CHEBI:29108"/>
    </cofactor>
    <text evidence="3">Binds 1 Ca(2+) ion per subunit.</text>
</comment>
<sequence length="279" mass="30202">MFYHYKGLQFEASPERPDPVFAMKLQELIGGHWGEMTVAMQYLFQGWNCRIPGKYKDLLLDVGTEELAHVEMLSTMVAKLLEGAPAEATARACEDDPMLAAIVGGMNPQHSIVSGGGPVLADSAGTPWSGKWIVASGNLLADFRVNAAAEGQSKLQAARVFNMTDDPGVKEMLRFNLARDTAHQNIWLAAIEELKDEGLEYDPVPAGILPEENKEHDHTLWNLSAGGDSAQGRWATGQRPDGRGSFEYLDSPEPLAPEPTPPTADPYLYATVPGGPNGS</sequence>
<dbReference type="RefSeq" id="WP_179796951.1">
    <property type="nucleotide sequence ID" value="NZ_BAABHP010000032.1"/>
</dbReference>
<dbReference type="EMBL" id="JACCBN010000001">
    <property type="protein sequence ID" value="NYD39661.1"/>
    <property type="molecule type" value="Genomic_DNA"/>
</dbReference>